<accession>X1NML1</accession>
<comment type="caution">
    <text evidence="1">The sequence shown here is derived from an EMBL/GenBank/DDBJ whole genome shotgun (WGS) entry which is preliminary data.</text>
</comment>
<sequence length="60" mass="6834">LDKQFRNAICDSYDFLKAPDFLALPEPWKVIVGRLLNKERAMRPHNAAQIATILRKIGGI</sequence>
<dbReference type="AlphaFoldDB" id="X1NML1"/>
<feature type="non-terminal residue" evidence="1">
    <location>
        <position position="1"/>
    </location>
</feature>
<proteinExistence type="predicted"/>
<organism evidence="1">
    <name type="scientific">marine sediment metagenome</name>
    <dbReference type="NCBI Taxonomy" id="412755"/>
    <lineage>
        <taxon>unclassified sequences</taxon>
        <taxon>metagenomes</taxon>
        <taxon>ecological metagenomes</taxon>
    </lineage>
</organism>
<name>X1NML1_9ZZZZ</name>
<dbReference type="EMBL" id="BARV01024221">
    <property type="protein sequence ID" value="GAI45257.1"/>
    <property type="molecule type" value="Genomic_DNA"/>
</dbReference>
<gene>
    <name evidence="1" type="ORF">S06H3_39571</name>
</gene>
<reference evidence="1" key="1">
    <citation type="journal article" date="2014" name="Front. Microbiol.">
        <title>High frequency of phylogenetically diverse reductive dehalogenase-homologous genes in deep subseafloor sedimentary metagenomes.</title>
        <authorList>
            <person name="Kawai M."/>
            <person name="Futagami T."/>
            <person name="Toyoda A."/>
            <person name="Takaki Y."/>
            <person name="Nishi S."/>
            <person name="Hori S."/>
            <person name="Arai W."/>
            <person name="Tsubouchi T."/>
            <person name="Morono Y."/>
            <person name="Uchiyama I."/>
            <person name="Ito T."/>
            <person name="Fujiyama A."/>
            <person name="Inagaki F."/>
            <person name="Takami H."/>
        </authorList>
    </citation>
    <scope>NUCLEOTIDE SEQUENCE</scope>
    <source>
        <strain evidence="1">Expedition CK06-06</strain>
    </source>
</reference>
<evidence type="ECO:0000313" key="1">
    <source>
        <dbReference type="EMBL" id="GAI45257.1"/>
    </source>
</evidence>
<protein>
    <submittedName>
        <fullName evidence="1">Uncharacterized protein</fullName>
    </submittedName>
</protein>